<proteinExistence type="predicted"/>
<organism evidence="4 5">
    <name type="scientific">Pseudodesulfovibrio karagichevae</name>
    <dbReference type="NCBI Taxonomy" id="3239305"/>
    <lineage>
        <taxon>Bacteria</taxon>
        <taxon>Pseudomonadati</taxon>
        <taxon>Thermodesulfobacteriota</taxon>
        <taxon>Desulfovibrionia</taxon>
        <taxon>Desulfovibrionales</taxon>
        <taxon>Desulfovibrionaceae</taxon>
    </lineage>
</organism>
<accession>A0ABV4K6E7</accession>
<name>A0ABV4K6E7_9BACT</name>
<evidence type="ECO:0000313" key="5">
    <source>
        <dbReference type="Proteomes" id="UP001568698"/>
    </source>
</evidence>
<evidence type="ECO:0000313" key="4">
    <source>
        <dbReference type="EMBL" id="MEZ7198486.1"/>
    </source>
</evidence>
<feature type="compositionally biased region" description="Basic and acidic residues" evidence="2">
    <location>
        <begin position="11"/>
        <end position="24"/>
    </location>
</feature>
<feature type="region of interest" description="Disordered" evidence="2">
    <location>
        <begin position="1"/>
        <end position="34"/>
    </location>
</feature>
<dbReference type="InterPro" id="IPR002104">
    <property type="entry name" value="Integrase_catalytic"/>
</dbReference>
<protein>
    <submittedName>
        <fullName evidence="4">Tyrosine-type recombinase/integrase</fullName>
    </submittedName>
</protein>
<sequence>MSQRRTFTSKRQAEAQHPPPDKRQVSRNLPLSKFPHGHRFRASGASVMDNSGALLPGIQRILGHADRRSTEIYLEKLRDVERDAMDVYERESRKDDDKVADNFTHAVHTHRQDGLRAPAYKTLKTKGKTG</sequence>
<dbReference type="SUPFAM" id="SSF56349">
    <property type="entry name" value="DNA breaking-rejoining enzymes"/>
    <property type="match status" value="1"/>
</dbReference>
<dbReference type="InterPro" id="IPR011010">
    <property type="entry name" value="DNA_brk_join_enz"/>
</dbReference>
<dbReference type="Pfam" id="PF00589">
    <property type="entry name" value="Phage_integrase"/>
    <property type="match status" value="1"/>
</dbReference>
<evidence type="ECO:0000256" key="2">
    <source>
        <dbReference type="SAM" id="MobiDB-lite"/>
    </source>
</evidence>
<feature type="domain" description="Tyr recombinase" evidence="3">
    <location>
        <begin position="25"/>
        <end position="76"/>
    </location>
</feature>
<gene>
    <name evidence="4" type="ORF">AB6M95_17180</name>
</gene>
<keyword evidence="5" id="KW-1185">Reference proteome</keyword>
<dbReference type="InterPro" id="IPR013762">
    <property type="entry name" value="Integrase-like_cat_sf"/>
</dbReference>
<keyword evidence="1" id="KW-0233">DNA recombination</keyword>
<dbReference type="RefSeq" id="WP_371387975.1">
    <property type="nucleotide sequence ID" value="NZ_JBGLYH010000071.1"/>
</dbReference>
<reference evidence="4 5" key="1">
    <citation type="submission" date="2024-08" db="EMBL/GenBank/DDBJ databases">
        <title>Sulfate-reducing bacteria isolated from formation water of the oil field in Kazakhstan and description of Pseudodesulfovibrio sp.</title>
        <authorList>
            <person name="Bidzhieva S.K."/>
            <person name="Tourova T.P."/>
            <person name="Grouzdev D.S."/>
            <person name="Beletsky A.V."/>
            <person name="Sokolova D.S."/>
            <person name="Samigullina S.R."/>
            <person name="Poltaraus A.B."/>
            <person name="Avtukh A.N."/>
            <person name="Tereshina V.M."/>
            <person name="Zhaparov N.S."/>
            <person name="Mardanov A.V."/>
            <person name="Nazina T.N."/>
        </authorList>
    </citation>
    <scope>NUCLEOTIDE SEQUENCE [LARGE SCALE GENOMIC DNA]</scope>
    <source>
        <strain evidence="4 5">9FUS</strain>
    </source>
</reference>
<feature type="compositionally biased region" description="Polar residues" evidence="2">
    <location>
        <begin position="1"/>
        <end position="10"/>
    </location>
</feature>
<dbReference type="EMBL" id="JBGLYH010000071">
    <property type="protein sequence ID" value="MEZ7198486.1"/>
    <property type="molecule type" value="Genomic_DNA"/>
</dbReference>
<evidence type="ECO:0000259" key="3">
    <source>
        <dbReference type="Pfam" id="PF00589"/>
    </source>
</evidence>
<evidence type="ECO:0000256" key="1">
    <source>
        <dbReference type="ARBA" id="ARBA00023172"/>
    </source>
</evidence>
<dbReference type="Proteomes" id="UP001568698">
    <property type="component" value="Unassembled WGS sequence"/>
</dbReference>
<comment type="caution">
    <text evidence="4">The sequence shown here is derived from an EMBL/GenBank/DDBJ whole genome shotgun (WGS) entry which is preliminary data.</text>
</comment>
<dbReference type="Gene3D" id="1.10.443.10">
    <property type="entry name" value="Intergrase catalytic core"/>
    <property type="match status" value="1"/>
</dbReference>